<dbReference type="EMBL" id="DVOH01000057">
    <property type="protein sequence ID" value="HIV00829.1"/>
    <property type="molecule type" value="Genomic_DNA"/>
</dbReference>
<evidence type="ECO:0000313" key="8">
    <source>
        <dbReference type="Proteomes" id="UP000886891"/>
    </source>
</evidence>
<keyword evidence="3 6" id="KW-0812">Transmembrane</keyword>
<feature type="transmembrane region" description="Helical" evidence="6">
    <location>
        <begin position="70"/>
        <end position="88"/>
    </location>
</feature>
<feature type="transmembrane region" description="Helical" evidence="6">
    <location>
        <begin position="118"/>
        <end position="137"/>
    </location>
</feature>
<evidence type="ECO:0000256" key="6">
    <source>
        <dbReference type="SAM" id="Phobius"/>
    </source>
</evidence>
<feature type="transmembrane region" description="Helical" evidence="6">
    <location>
        <begin position="29"/>
        <end position="58"/>
    </location>
</feature>
<dbReference type="AlphaFoldDB" id="A0A9D1NDS1"/>
<dbReference type="CDD" id="cd16914">
    <property type="entry name" value="EcfT"/>
    <property type="match status" value="1"/>
</dbReference>
<evidence type="ECO:0000256" key="2">
    <source>
        <dbReference type="ARBA" id="ARBA00022475"/>
    </source>
</evidence>
<dbReference type="InterPro" id="IPR003339">
    <property type="entry name" value="ABC/ECF_trnsptr_transmembrane"/>
</dbReference>
<protein>
    <submittedName>
        <fullName evidence="7">Energy-coupling factor transporter transmembrane protein EcfT</fullName>
    </submittedName>
</protein>
<dbReference type="Proteomes" id="UP000886891">
    <property type="component" value="Unassembled WGS sequence"/>
</dbReference>
<proteinExistence type="predicted"/>
<dbReference type="PANTHER" id="PTHR34857:SF2">
    <property type="entry name" value="SLL0384 PROTEIN"/>
    <property type="match status" value="1"/>
</dbReference>
<dbReference type="InterPro" id="IPR051611">
    <property type="entry name" value="ECF_transporter_component"/>
</dbReference>
<keyword evidence="2" id="KW-1003">Cell membrane</keyword>
<feature type="transmembrane region" description="Helical" evidence="6">
    <location>
        <begin position="157"/>
        <end position="175"/>
    </location>
</feature>
<sequence length="277" mass="31192">MSRDVSFGQYYPAESFVHKLDPRTKLLMVIAYIVGVFLVKDLWGFIPVGMFLLAAILVSRVPLKSILKSLKAVLLIVILTAILNVLFYKEGQVLWSWWRISITVEGLLTALRLALRLVLLVLGTTLLTLTTTPMNLTDGMESLMKPLKYIRVPVHDIALIMSIALRFIPILMEEVDKIMLAQKARGAAFDNGNIFKRAKALLPILIPLFVSALRRAEELALALDARCYNATPNRTKMKRLRFGYRDLIAALLTAVLIVLIVAVNFRFWGLFAPLGWL</sequence>
<reference evidence="7" key="2">
    <citation type="journal article" date="2021" name="PeerJ">
        <title>Extensive microbial diversity within the chicken gut microbiome revealed by metagenomics and culture.</title>
        <authorList>
            <person name="Gilroy R."/>
            <person name="Ravi A."/>
            <person name="Getino M."/>
            <person name="Pursley I."/>
            <person name="Horton D.L."/>
            <person name="Alikhan N.F."/>
            <person name="Baker D."/>
            <person name="Gharbi K."/>
            <person name="Hall N."/>
            <person name="Watson M."/>
            <person name="Adriaenssens E.M."/>
            <person name="Foster-Nyarko E."/>
            <person name="Jarju S."/>
            <person name="Secka A."/>
            <person name="Antonio M."/>
            <person name="Oren A."/>
            <person name="Chaudhuri R.R."/>
            <person name="La Ragione R."/>
            <person name="Hildebrand F."/>
            <person name="Pallen M.J."/>
        </authorList>
    </citation>
    <scope>NUCLEOTIDE SEQUENCE</scope>
    <source>
        <strain evidence="7">23406</strain>
    </source>
</reference>
<dbReference type="PANTHER" id="PTHR34857">
    <property type="entry name" value="SLL0384 PROTEIN"/>
    <property type="match status" value="1"/>
</dbReference>
<reference evidence="7" key="1">
    <citation type="submission" date="2020-10" db="EMBL/GenBank/DDBJ databases">
        <authorList>
            <person name="Gilroy R."/>
        </authorList>
    </citation>
    <scope>NUCLEOTIDE SEQUENCE</scope>
    <source>
        <strain evidence="7">23406</strain>
    </source>
</reference>
<comment type="caution">
    <text evidence="7">The sequence shown here is derived from an EMBL/GenBank/DDBJ whole genome shotgun (WGS) entry which is preliminary data.</text>
</comment>
<keyword evidence="4 6" id="KW-1133">Transmembrane helix</keyword>
<evidence type="ECO:0000256" key="1">
    <source>
        <dbReference type="ARBA" id="ARBA00004141"/>
    </source>
</evidence>
<evidence type="ECO:0000256" key="5">
    <source>
        <dbReference type="ARBA" id="ARBA00023136"/>
    </source>
</evidence>
<dbReference type="Pfam" id="PF02361">
    <property type="entry name" value="CbiQ"/>
    <property type="match status" value="1"/>
</dbReference>
<dbReference type="GO" id="GO:0005886">
    <property type="term" value="C:plasma membrane"/>
    <property type="evidence" value="ECO:0007669"/>
    <property type="project" value="UniProtKB-ARBA"/>
</dbReference>
<evidence type="ECO:0000256" key="4">
    <source>
        <dbReference type="ARBA" id="ARBA00022989"/>
    </source>
</evidence>
<gene>
    <name evidence="7" type="ORF">IAB14_06935</name>
</gene>
<organism evidence="7 8">
    <name type="scientific">Candidatus Stercoripulliclostridium merdipullorum</name>
    <dbReference type="NCBI Taxonomy" id="2840952"/>
    <lineage>
        <taxon>Bacteria</taxon>
        <taxon>Bacillati</taxon>
        <taxon>Bacillota</taxon>
        <taxon>Clostridia</taxon>
        <taxon>Eubacteriales</taxon>
        <taxon>Candidatus Stercoripulliclostridium</taxon>
    </lineage>
</organism>
<evidence type="ECO:0000313" key="7">
    <source>
        <dbReference type="EMBL" id="HIV00829.1"/>
    </source>
</evidence>
<accession>A0A9D1NDS1</accession>
<keyword evidence="5 6" id="KW-0472">Membrane</keyword>
<evidence type="ECO:0000256" key="3">
    <source>
        <dbReference type="ARBA" id="ARBA00022692"/>
    </source>
</evidence>
<name>A0A9D1NDS1_9FIRM</name>
<comment type="subcellular location">
    <subcellularLocation>
        <location evidence="1">Membrane</location>
        <topology evidence="1">Multi-pass membrane protein</topology>
    </subcellularLocation>
</comment>
<feature type="transmembrane region" description="Helical" evidence="6">
    <location>
        <begin position="247"/>
        <end position="268"/>
    </location>
</feature>